<evidence type="ECO:0000256" key="12">
    <source>
        <dbReference type="SAM" id="MobiDB-lite"/>
    </source>
</evidence>
<dbReference type="InterPro" id="IPR011671">
    <property type="entry name" value="tRNA_uracil_MeTrfase"/>
</dbReference>
<gene>
    <name evidence="13" type="ORF">AAP_03712</name>
</gene>
<comment type="subcellular location">
    <subcellularLocation>
        <location evidence="1 11">Cytoplasm</location>
    </subcellularLocation>
</comment>
<evidence type="ECO:0000256" key="6">
    <source>
        <dbReference type="ARBA" id="ARBA00022603"/>
    </source>
</evidence>
<protein>
    <recommendedName>
        <fullName evidence="4 11">tRNA (uracil-O(2)-)-methyltransferase</fullName>
        <ecNumber evidence="3 11">2.1.1.211</ecNumber>
    </recommendedName>
</protein>
<evidence type="ECO:0000256" key="11">
    <source>
        <dbReference type="RuleBase" id="RU368004"/>
    </source>
</evidence>
<comment type="caution">
    <text evidence="13">The sequence shown here is derived from an EMBL/GenBank/DDBJ whole genome shotgun (WGS) entry which is preliminary data.</text>
</comment>
<proteinExistence type="inferred from homology"/>
<keyword evidence="5 11" id="KW-0963">Cytoplasm</keyword>
<dbReference type="VEuPathDB" id="FungiDB:AAP_03712"/>
<evidence type="ECO:0000313" key="13">
    <source>
        <dbReference type="EMBL" id="KZZ90617.1"/>
    </source>
</evidence>
<accession>A0A167XY42</accession>
<dbReference type="Proteomes" id="UP000242877">
    <property type="component" value="Unassembled WGS sequence"/>
</dbReference>
<evidence type="ECO:0000256" key="2">
    <source>
        <dbReference type="ARBA" id="ARBA00009056"/>
    </source>
</evidence>
<comment type="catalytic activity">
    <reaction evidence="10 11">
        <text>uridine(44) in tRNA(Ser) + S-adenosyl-L-methionine = 2'-O-methyluridine(44) in tRNA(Ser) + S-adenosyl-L-homocysteine + H(+)</text>
        <dbReference type="Rhea" id="RHEA:43100"/>
        <dbReference type="Rhea" id="RHEA-COMP:10339"/>
        <dbReference type="Rhea" id="RHEA-COMP:10340"/>
        <dbReference type="ChEBI" id="CHEBI:15378"/>
        <dbReference type="ChEBI" id="CHEBI:57856"/>
        <dbReference type="ChEBI" id="CHEBI:59789"/>
        <dbReference type="ChEBI" id="CHEBI:65315"/>
        <dbReference type="ChEBI" id="CHEBI:74478"/>
        <dbReference type="EC" id="2.1.1.211"/>
    </reaction>
</comment>
<dbReference type="AlphaFoldDB" id="A0A167XY42"/>
<keyword evidence="9 11" id="KW-0819">tRNA processing</keyword>
<evidence type="ECO:0000256" key="8">
    <source>
        <dbReference type="ARBA" id="ARBA00022691"/>
    </source>
</evidence>
<comment type="similarity">
    <text evidence="2 11">Belongs to the TRM44 family.</text>
</comment>
<reference evidence="13 14" key="1">
    <citation type="journal article" date="2016" name="Genome Biol. Evol.">
        <title>Divergent and convergent evolution of fungal pathogenicity.</title>
        <authorList>
            <person name="Shang Y."/>
            <person name="Xiao G."/>
            <person name="Zheng P."/>
            <person name="Cen K."/>
            <person name="Zhan S."/>
            <person name="Wang C."/>
        </authorList>
    </citation>
    <scope>NUCLEOTIDE SEQUENCE [LARGE SCALE GENOMIC DNA]</scope>
    <source>
        <strain evidence="13 14">ARSEF 7405</strain>
    </source>
</reference>
<dbReference type="GO" id="GO:0030488">
    <property type="term" value="P:tRNA methylation"/>
    <property type="evidence" value="ECO:0007669"/>
    <property type="project" value="UniProtKB-UniRule"/>
</dbReference>
<organism evidence="13 14">
    <name type="scientific">Ascosphaera apis ARSEF 7405</name>
    <dbReference type="NCBI Taxonomy" id="392613"/>
    <lineage>
        <taxon>Eukaryota</taxon>
        <taxon>Fungi</taxon>
        <taxon>Dikarya</taxon>
        <taxon>Ascomycota</taxon>
        <taxon>Pezizomycotina</taxon>
        <taxon>Eurotiomycetes</taxon>
        <taxon>Eurotiomycetidae</taxon>
        <taxon>Onygenales</taxon>
        <taxon>Ascosphaeraceae</taxon>
        <taxon>Ascosphaera</taxon>
    </lineage>
</organism>
<name>A0A167XY42_9EURO</name>
<sequence>MATSPADNHDHDHDQFLASISPSPSPPLYPPWSCSPQFLSLKDELFTPTAFYQVTDLLLANPNLNSTHVFRADILFDSAGKLKSPDEEIARCYGPHPTPEQSTTQSKSEEHQPLPPYQFANFNQTRTVLRKFIPRNPNIDPPLLQTCHFYESPPAPNNPTPRKCLFVLRPHVTLPEDMPWYHPKLQALAFFYEYYPTPKGVYKSSLSLHFLLFPSQSPATDISSRLQRTLLSLLKTQARLCLYRLPGADLDAQSEKKEFPGFVDVACGNGVLVYILHQEGYPGWGFDARRRKTRSILPESTQSRLKETIYIPQPFIDAATTPSLDPDTSTPFKLESGADFFNGIFHEETFIISNHADELTLWTPLIGAMSKPASPMPFLAIPCCSHSLSGARYRFPPPKQYKKKKQEVETATEEEQPASGDLKALAAQRKQERADPGVGYSAYASLTARLVEIANEVGYADVEKTLLRIPSTRNIGVIGGMKLPGESKLNDEADVIEKVARVVERECKREGGVGIAANLWIKRAEGLQKPGGKSKRESGHP</sequence>
<keyword evidence="8 11" id="KW-0949">S-adenosyl-L-methionine</keyword>
<dbReference type="EC" id="2.1.1.211" evidence="3 11"/>
<evidence type="ECO:0000313" key="14">
    <source>
        <dbReference type="Proteomes" id="UP000242877"/>
    </source>
</evidence>
<evidence type="ECO:0000256" key="3">
    <source>
        <dbReference type="ARBA" id="ARBA00012795"/>
    </source>
</evidence>
<keyword evidence="7 11" id="KW-0808">Transferase</keyword>
<feature type="region of interest" description="Disordered" evidence="12">
    <location>
        <begin position="88"/>
        <end position="114"/>
    </location>
</feature>
<dbReference type="EMBL" id="AZGZ01000016">
    <property type="protein sequence ID" value="KZZ90617.1"/>
    <property type="molecule type" value="Genomic_DNA"/>
</dbReference>
<dbReference type="PANTHER" id="PTHR21210">
    <property type="entry name" value="TRNA (URACIL-O(2)-)-METHYLTRANSFERASE-RELATED"/>
    <property type="match status" value="1"/>
</dbReference>
<evidence type="ECO:0000256" key="1">
    <source>
        <dbReference type="ARBA" id="ARBA00004496"/>
    </source>
</evidence>
<dbReference type="OrthoDB" id="10047021at2759"/>
<evidence type="ECO:0000256" key="10">
    <source>
        <dbReference type="ARBA" id="ARBA00047957"/>
    </source>
</evidence>
<evidence type="ECO:0000256" key="9">
    <source>
        <dbReference type="ARBA" id="ARBA00022694"/>
    </source>
</evidence>
<keyword evidence="14" id="KW-1185">Reference proteome</keyword>
<keyword evidence="6 11" id="KW-0489">Methyltransferase</keyword>
<dbReference type="Pfam" id="PF07757">
    <property type="entry name" value="AdoMet_MTase"/>
    <property type="match status" value="1"/>
</dbReference>
<feature type="region of interest" description="Disordered" evidence="12">
    <location>
        <begin position="1"/>
        <end position="22"/>
    </location>
</feature>
<dbReference type="GO" id="GO:0005737">
    <property type="term" value="C:cytoplasm"/>
    <property type="evidence" value="ECO:0007669"/>
    <property type="project" value="UniProtKB-SubCell"/>
</dbReference>
<dbReference type="PANTHER" id="PTHR21210:SF0">
    <property type="entry name" value="TRNA (URACIL-O(2)-)-METHYLTRANSFERASE-RELATED"/>
    <property type="match status" value="1"/>
</dbReference>
<evidence type="ECO:0000256" key="5">
    <source>
        <dbReference type="ARBA" id="ARBA00022490"/>
    </source>
</evidence>
<evidence type="ECO:0000256" key="4">
    <source>
        <dbReference type="ARBA" id="ARBA00017788"/>
    </source>
</evidence>
<comment type="function">
    <text evidence="11">Adenosyl-L-methionine (AdoMet)-dependent tRNA (uracil-O(2)-)-methyltransferase.</text>
</comment>
<dbReference type="GO" id="GO:0141101">
    <property type="term" value="F:tRNA(Ser) (uridine(44)-2'-O-)-methyltransferase activity"/>
    <property type="evidence" value="ECO:0007669"/>
    <property type="project" value="UniProtKB-EC"/>
</dbReference>
<evidence type="ECO:0000256" key="7">
    <source>
        <dbReference type="ARBA" id="ARBA00022679"/>
    </source>
</evidence>